<dbReference type="Pfam" id="PF07839">
    <property type="entry name" value="CaM_binding"/>
    <property type="match status" value="1"/>
</dbReference>
<proteinExistence type="predicted"/>
<dbReference type="PANTHER" id="PTHR33349:SF7">
    <property type="entry name" value="PLANT CALMODULIN-BINDING-LIKE PROTEIN"/>
    <property type="match status" value="1"/>
</dbReference>
<dbReference type="SMART" id="SM01054">
    <property type="entry name" value="CaM_binding"/>
    <property type="match status" value="1"/>
</dbReference>
<sequence length="223" mass="25065">MNQLKVTEFELEEHNSETQEKTLYVIKMESAEQTSHYDQNESQNIELSLSNSLSPPKFSSSSISQSSSQQDQVESEHATKEFEEDSSSGNQEIEYKANVDTLEAEENGKPQNGEVVCSEDKDRQKLKGELAETQIERGDLKSLKFQSGQVLEDNATDATGPEKVVLRHQDVQVQKDRQGLYNYVIEETANKLVETQKSKVKALVGAFETVISLEEKRTCAIVN</sequence>
<feature type="region of interest" description="Disordered" evidence="1">
    <location>
        <begin position="32"/>
        <end position="122"/>
    </location>
</feature>
<evidence type="ECO:0000313" key="4">
    <source>
        <dbReference type="Proteomes" id="UP000075243"/>
    </source>
</evidence>
<name>A0A151TCE5_CAJCA</name>
<organism evidence="3 4">
    <name type="scientific">Cajanus cajan</name>
    <name type="common">Pigeon pea</name>
    <name type="synonym">Cajanus indicus</name>
    <dbReference type="NCBI Taxonomy" id="3821"/>
    <lineage>
        <taxon>Eukaryota</taxon>
        <taxon>Viridiplantae</taxon>
        <taxon>Streptophyta</taxon>
        <taxon>Embryophyta</taxon>
        <taxon>Tracheophyta</taxon>
        <taxon>Spermatophyta</taxon>
        <taxon>Magnoliopsida</taxon>
        <taxon>eudicotyledons</taxon>
        <taxon>Gunneridae</taxon>
        <taxon>Pentapetalae</taxon>
        <taxon>rosids</taxon>
        <taxon>fabids</taxon>
        <taxon>Fabales</taxon>
        <taxon>Fabaceae</taxon>
        <taxon>Papilionoideae</taxon>
        <taxon>50 kb inversion clade</taxon>
        <taxon>NPAAA clade</taxon>
        <taxon>indigoferoid/millettioid clade</taxon>
        <taxon>Phaseoleae</taxon>
        <taxon>Cajanus</taxon>
    </lineage>
</organism>
<dbReference type="STRING" id="3821.A0A151TCE5"/>
<dbReference type="Gramene" id="C.cajan_18777.t">
    <property type="protein sequence ID" value="C.cajan_18777.t.cds1"/>
    <property type="gene ID" value="C.cajan_18777"/>
</dbReference>
<evidence type="ECO:0000259" key="2">
    <source>
        <dbReference type="SMART" id="SM01054"/>
    </source>
</evidence>
<accession>A0A151TCE5</accession>
<dbReference type="PANTHER" id="PTHR33349">
    <property type="entry name" value="EMB|CAB62594.1"/>
    <property type="match status" value="1"/>
</dbReference>
<evidence type="ECO:0000313" key="3">
    <source>
        <dbReference type="EMBL" id="KYP64719.1"/>
    </source>
</evidence>
<feature type="domain" description="Calmodulin-binding" evidence="2">
    <location>
        <begin position="104"/>
        <end position="212"/>
    </location>
</feature>
<reference evidence="3 4" key="1">
    <citation type="journal article" date="2012" name="Nat. Biotechnol.">
        <title>Draft genome sequence of pigeonpea (Cajanus cajan), an orphan legume crop of resource-poor farmers.</title>
        <authorList>
            <person name="Varshney R.K."/>
            <person name="Chen W."/>
            <person name="Li Y."/>
            <person name="Bharti A.K."/>
            <person name="Saxena R.K."/>
            <person name="Schlueter J.A."/>
            <person name="Donoghue M.T."/>
            <person name="Azam S."/>
            <person name="Fan G."/>
            <person name="Whaley A.M."/>
            <person name="Farmer A.D."/>
            <person name="Sheridan J."/>
            <person name="Iwata A."/>
            <person name="Tuteja R."/>
            <person name="Penmetsa R.V."/>
            <person name="Wu W."/>
            <person name="Upadhyaya H.D."/>
            <person name="Yang S.P."/>
            <person name="Shah T."/>
            <person name="Saxena K.B."/>
            <person name="Michael T."/>
            <person name="McCombie W.R."/>
            <person name="Yang B."/>
            <person name="Zhang G."/>
            <person name="Yang H."/>
            <person name="Wang J."/>
            <person name="Spillane C."/>
            <person name="Cook D.R."/>
            <person name="May G.D."/>
            <person name="Xu X."/>
            <person name="Jackson S.A."/>
        </authorList>
    </citation>
    <scope>NUCLEOTIDE SEQUENCE [LARGE SCALE GENOMIC DNA]</scope>
    <source>
        <strain evidence="4">cv. Asha</strain>
    </source>
</reference>
<dbReference type="InterPro" id="IPR012417">
    <property type="entry name" value="CaM-bd_dom_pln"/>
</dbReference>
<evidence type="ECO:0000256" key="1">
    <source>
        <dbReference type="SAM" id="MobiDB-lite"/>
    </source>
</evidence>
<protein>
    <recommendedName>
        <fullName evidence="2">Calmodulin-binding domain-containing protein</fullName>
    </recommendedName>
</protein>
<gene>
    <name evidence="3" type="ORF">KK1_019324</name>
</gene>
<dbReference type="Proteomes" id="UP000075243">
    <property type="component" value="Chromosome 7"/>
</dbReference>
<feature type="compositionally biased region" description="Low complexity" evidence="1">
    <location>
        <begin position="40"/>
        <end position="72"/>
    </location>
</feature>
<keyword evidence="4" id="KW-1185">Reference proteome</keyword>
<dbReference type="EMBL" id="CM003609">
    <property type="protein sequence ID" value="KYP64719.1"/>
    <property type="molecule type" value="Genomic_DNA"/>
</dbReference>
<dbReference type="AlphaFoldDB" id="A0A151TCE5"/>
<dbReference type="GO" id="GO:0005516">
    <property type="term" value="F:calmodulin binding"/>
    <property type="evidence" value="ECO:0007669"/>
    <property type="project" value="InterPro"/>
</dbReference>